<dbReference type="OrthoDB" id="9815351at2"/>
<reference evidence="3 4" key="1">
    <citation type="submission" date="2018-12" db="EMBL/GenBank/DDBJ databases">
        <title>Hymenobacter gummosus sp. nov., isolated from a spring.</title>
        <authorList>
            <person name="Nie L."/>
        </authorList>
    </citation>
    <scope>NUCLEOTIDE SEQUENCE [LARGE SCALE GENOMIC DNA]</scope>
    <source>
        <strain evidence="3 4">KCTC 52166</strain>
    </source>
</reference>
<evidence type="ECO:0000313" key="3">
    <source>
        <dbReference type="EMBL" id="RTQ47134.1"/>
    </source>
</evidence>
<dbReference type="GO" id="GO:0016757">
    <property type="term" value="F:glycosyltransferase activity"/>
    <property type="evidence" value="ECO:0007669"/>
    <property type="project" value="UniProtKB-KW"/>
</dbReference>
<organism evidence="3 4">
    <name type="scientific">Hymenobacter gummosus</name>
    <dbReference type="NCBI Taxonomy" id="1776032"/>
    <lineage>
        <taxon>Bacteria</taxon>
        <taxon>Pseudomonadati</taxon>
        <taxon>Bacteroidota</taxon>
        <taxon>Cytophagia</taxon>
        <taxon>Cytophagales</taxon>
        <taxon>Hymenobacteraceae</taxon>
        <taxon>Hymenobacter</taxon>
    </lineage>
</organism>
<dbReference type="PANTHER" id="PTHR12526">
    <property type="entry name" value="GLYCOSYLTRANSFERASE"/>
    <property type="match status" value="1"/>
</dbReference>
<dbReference type="SUPFAM" id="SSF53756">
    <property type="entry name" value="UDP-Glycosyltransferase/glycogen phosphorylase"/>
    <property type="match status" value="1"/>
</dbReference>
<dbReference type="CDD" id="cd03801">
    <property type="entry name" value="GT4_PimA-like"/>
    <property type="match status" value="1"/>
</dbReference>
<evidence type="ECO:0000313" key="4">
    <source>
        <dbReference type="Proteomes" id="UP000282184"/>
    </source>
</evidence>
<dbReference type="Proteomes" id="UP000282184">
    <property type="component" value="Unassembled WGS sequence"/>
</dbReference>
<evidence type="ECO:0000256" key="1">
    <source>
        <dbReference type="ARBA" id="ARBA00022676"/>
    </source>
</evidence>
<evidence type="ECO:0000256" key="2">
    <source>
        <dbReference type="ARBA" id="ARBA00022679"/>
    </source>
</evidence>
<dbReference type="RefSeq" id="WP_126694933.1">
    <property type="nucleotide sequence ID" value="NZ_RXOF01000013.1"/>
</dbReference>
<comment type="caution">
    <text evidence="3">The sequence shown here is derived from an EMBL/GenBank/DDBJ whole genome shotgun (WGS) entry which is preliminary data.</text>
</comment>
<keyword evidence="2 3" id="KW-0808">Transferase</keyword>
<sequence length="366" mass="41291">MKRVLFVAMHRPDRSPSQRFRFEQYLDYLRQHGYESEYSYLISPADDKVLYSPGNYVGKLGIFLKSAAKRLGNALKAGSYDIIFIQREAFMIGTTVFESLFARSKAKVVFDFDDSIWRNQGEASGANTNLLFLKNPDKTKDIIAMSDLIFAGNEYLASYARQFNKNVVIVPTTIDTEEYQRAATPPHPGRVCVGWSGSFTTIEHFETALPALRQLKAKYGDKVYFKVIGDGSYRNEELGITGLPWRKDTEIQDLSEIEIGLMPLPDTEWAKGKCGLKGLQYMALEIATIMSPVGVNSEIIQDGVNGFLADGTEEWVDKISRLIDNAALRQQMGRQGRQTVVSKYSVLSERDHYVQLFDQLTAKQPA</sequence>
<dbReference type="PANTHER" id="PTHR12526:SF629">
    <property type="entry name" value="TEICHURONIC ACID BIOSYNTHESIS GLYCOSYLTRANSFERASE TUAH-RELATED"/>
    <property type="match status" value="1"/>
</dbReference>
<dbReference type="AlphaFoldDB" id="A0A3S0IL12"/>
<gene>
    <name evidence="3" type="ORF">EJV47_19750</name>
</gene>
<proteinExistence type="predicted"/>
<keyword evidence="4" id="KW-1185">Reference proteome</keyword>
<name>A0A3S0IL12_9BACT</name>
<accession>A0A3S0IL12</accession>
<dbReference type="Pfam" id="PF13692">
    <property type="entry name" value="Glyco_trans_1_4"/>
    <property type="match status" value="1"/>
</dbReference>
<protein>
    <submittedName>
        <fullName evidence="3">Glycosyltransferase</fullName>
    </submittedName>
</protein>
<dbReference type="EMBL" id="RXOF01000013">
    <property type="protein sequence ID" value="RTQ47134.1"/>
    <property type="molecule type" value="Genomic_DNA"/>
</dbReference>
<keyword evidence="1" id="KW-0328">Glycosyltransferase</keyword>
<dbReference type="Gene3D" id="3.40.50.2000">
    <property type="entry name" value="Glycogen Phosphorylase B"/>
    <property type="match status" value="2"/>
</dbReference>